<comment type="caution">
    <text evidence="4">The sequence shown here is derived from an EMBL/GenBank/DDBJ whole genome shotgun (WGS) entry which is preliminary data.</text>
</comment>
<sequence>MAVVKWIGYGLLGLAVTVAAGIGIALAVFDWNDARGFIARQASKALNREVAIDGAFNVRLGDPLRIRVEGLRIANADWSDEKTMAELRVLDLQLRLWPLLRGDFEFPEIRLTGPKLLLEKNREGAANWAFGGPDPRKEAAKETVKPEDRGDLPIIETLLVEEGRVRFRDPVRKIDIDSGINTAVGGNGEQEVRLDGKGDFAGKPFTLTAAGGSLEYLRDDPKPYPLRVETAIGKTRGKIEGSIAEPVLLQGVDLSVELRGDDLADVFPILGIPVPKTRPYAISGHLGRDGDVWRFEGLNGKVGESDLSGRVAVDLGGDRPRIIGDLTSRKLAAVDLAGFIGASPEGRGDYPTKGRERIIPATEVPLEKLRTADMDVKFRGEHVEAPFSTLDDLDARAKLENGRLVLDPLSLGVGGGRVAGTAVLDGSRKTPALDVNLDVRQVKLARLFRETPFAKEMGGTASGRIQLKGQGATVANILGASDGKLGVAVDGGRITSYAVKGLKTNILETLGVVLSGDQPLPFNCLVADVTVKDGLAESRALVLDTPETLVTAEGTINLRSEAMDLTVLGRAKKPQIFATHVPVHVRGTLGDPDIGVNPAESAARGAAAVALGVLLTPLASVLPFLDPGSNEQPHCGELVRNARSPSNSSTGSGGSGGAGKERDAAPPGSPSGKSQ</sequence>
<feature type="domain" description="AsmA" evidence="3">
    <location>
        <begin position="8"/>
        <end position="231"/>
    </location>
</feature>
<dbReference type="EMBL" id="JAUJFI010000015">
    <property type="protein sequence ID" value="MDQ2102143.1"/>
    <property type="molecule type" value="Genomic_DNA"/>
</dbReference>
<dbReference type="PANTHER" id="PTHR30441">
    <property type="entry name" value="DUF748 DOMAIN-CONTAINING PROTEIN"/>
    <property type="match status" value="1"/>
</dbReference>
<keyword evidence="2" id="KW-1133">Transmembrane helix</keyword>
<evidence type="ECO:0000256" key="2">
    <source>
        <dbReference type="SAM" id="Phobius"/>
    </source>
</evidence>
<keyword evidence="2" id="KW-0812">Transmembrane</keyword>
<feature type="domain" description="AsmA" evidence="3">
    <location>
        <begin position="296"/>
        <end position="539"/>
    </location>
</feature>
<dbReference type="PANTHER" id="PTHR30441:SF9">
    <property type="entry name" value="ASMA FAMILY PROTEIN YHJG"/>
    <property type="match status" value="1"/>
</dbReference>
<feature type="region of interest" description="Disordered" evidence="1">
    <location>
        <begin position="632"/>
        <end position="675"/>
    </location>
</feature>
<keyword evidence="2" id="KW-0472">Membrane</keyword>
<dbReference type="RefSeq" id="WP_306704125.1">
    <property type="nucleotide sequence ID" value="NZ_JAUJFI010000015.1"/>
</dbReference>
<evidence type="ECO:0000259" key="3">
    <source>
        <dbReference type="Pfam" id="PF05170"/>
    </source>
</evidence>
<reference evidence="4 5" key="1">
    <citation type="submission" date="2023-06" db="EMBL/GenBank/DDBJ databases">
        <title>Azospirillum isscasensis sp.nov, a bacterium isolated from rhizosphere soil of rice.</title>
        <authorList>
            <person name="Wang H."/>
        </authorList>
    </citation>
    <scope>NUCLEOTIDE SEQUENCE [LARGE SCALE GENOMIC DNA]</scope>
    <source>
        <strain evidence="4 5">C340-1</strain>
    </source>
</reference>
<keyword evidence="5" id="KW-1185">Reference proteome</keyword>
<accession>A0ABU0WDH6</accession>
<proteinExistence type="predicted"/>
<evidence type="ECO:0000313" key="4">
    <source>
        <dbReference type="EMBL" id="MDQ2102143.1"/>
    </source>
</evidence>
<dbReference type="InterPro" id="IPR007844">
    <property type="entry name" value="AsmA"/>
</dbReference>
<name>A0ABU0WDH6_9PROT</name>
<dbReference type="Pfam" id="PF05170">
    <property type="entry name" value="AsmA"/>
    <property type="match status" value="2"/>
</dbReference>
<organism evidence="4 5">
    <name type="scientific">Azospirillum isscasi</name>
    <dbReference type="NCBI Taxonomy" id="3053926"/>
    <lineage>
        <taxon>Bacteria</taxon>
        <taxon>Pseudomonadati</taxon>
        <taxon>Pseudomonadota</taxon>
        <taxon>Alphaproteobacteria</taxon>
        <taxon>Rhodospirillales</taxon>
        <taxon>Azospirillaceae</taxon>
        <taxon>Azospirillum</taxon>
    </lineage>
</organism>
<protein>
    <submittedName>
        <fullName evidence="4">AsmA family protein</fullName>
    </submittedName>
</protein>
<evidence type="ECO:0000313" key="5">
    <source>
        <dbReference type="Proteomes" id="UP001227317"/>
    </source>
</evidence>
<evidence type="ECO:0000256" key="1">
    <source>
        <dbReference type="SAM" id="MobiDB-lite"/>
    </source>
</evidence>
<gene>
    <name evidence="4" type="ORF">QSG27_05470</name>
</gene>
<dbReference type="Proteomes" id="UP001227317">
    <property type="component" value="Unassembled WGS sequence"/>
</dbReference>
<dbReference type="InterPro" id="IPR052894">
    <property type="entry name" value="AsmA-related"/>
</dbReference>
<feature type="transmembrane region" description="Helical" evidence="2">
    <location>
        <begin position="6"/>
        <end position="29"/>
    </location>
</feature>